<reference evidence="5" key="1">
    <citation type="submission" date="2023-05" db="EMBL/GenBank/DDBJ databases">
        <title>Anaerotaeda fermentans gen. nov., sp. nov., a novel anaerobic planctomycete of the new family within the order Sedimentisphaerales isolated from Taman Peninsula, Russia.</title>
        <authorList>
            <person name="Khomyakova M.A."/>
            <person name="Merkel A.Y."/>
            <person name="Slobodkin A.I."/>
        </authorList>
    </citation>
    <scope>NUCLEOTIDE SEQUENCE</scope>
    <source>
        <strain evidence="5">M17dextr</strain>
    </source>
</reference>
<dbReference type="Pfam" id="PF01261">
    <property type="entry name" value="AP_endonuc_2"/>
    <property type="match status" value="1"/>
</dbReference>
<dbReference type="RefSeq" id="WP_349243707.1">
    <property type="nucleotide sequence ID" value="NZ_JASCXX010000004.1"/>
</dbReference>
<evidence type="ECO:0000259" key="4">
    <source>
        <dbReference type="Pfam" id="PF01261"/>
    </source>
</evidence>
<dbReference type="InterPro" id="IPR006311">
    <property type="entry name" value="TAT_signal"/>
</dbReference>
<dbReference type="PROSITE" id="PS51318">
    <property type="entry name" value="TAT"/>
    <property type="match status" value="1"/>
</dbReference>
<dbReference type="InterPro" id="IPR026040">
    <property type="entry name" value="HyI-like"/>
</dbReference>
<feature type="active site" description="Proton donor/acceptor" evidence="2">
    <location>
        <position position="282"/>
    </location>
</feature>
<evidence type="ECO:0000256" key="1">
    <source>
        <dbReference type="ARBA" id="ARBA00023235"/>
    </source>
</evidence>
<evidence type="ECO:0000256" key="3">
    <source>
        <dbReference type="SAM" id="SignalP"/>
    </source>
</evidence>
<dbReference type="InterPro" id="IPR036237">
    <property type="entry name" value="Xyl_isomerase-like_sf"/>
</dbReference>
<proteinExistence type="predicted"/>
<dbReference type="EMBL" id="JASCXX010000004">
    <property type="protein sequence ID" value="MDI6448299.1"/>
    <property type="molecule type" value="Genomic_DNA"/>
</dbReference>
<dbReference type="PANTHER" id="PTHR43489">
    <property type="entry name" value="ISOMERASE"/>
    <property type="match status" value="1"/>
</dbReference>
<comment type="caution">
    <text evidence="5">The sequence shown here is derived from an EMBL/GenBank/DDBJ whole genome shotgun (WGS) entry which is preliminary data.</text>
</comment>
<feature type="domain" description="Xylose isomerase-like TIM barrel" evidence="4">
    <location>
        <begin position="66"/>
        <end position="293"/>
    </location>
</feature>
<dbReference type="Gene3D" id="3.20.20.150">
    <property type="entry name" value="Divalent-metal-dependent TIM barrel enzymes"/>
    <property type="match status" value="1"/>
</dbReference>
<evidence type="ECO:0000256" key="2">
    <source>
        <dbReference type="PIRSR" id="PIRSR006241-50"/>
    </source>
</evidence>
<dbReference type="InterPro" id="IPR050417">
    <property type="entry name" value="Sugar_Epim/Isomerase"/>
</dbReference>
<dbReference type="Proteomes" id="UP001431776">
    <property type="component" value="Unassembled WGS sequence"/>
</dbReference>
<organism evidence="5 6">
    <name type="scientific">Anaerobaca lacustris</name>
    <dbReference type="NCBI Taxonomy" id="3044600"/>
    <lineage>
        <taxon>Bacteria</taxon>
        <taxon>Pseudomonadati</taxon>
        <taxon>Planctomycetota</taxon>
        <taxon>Phycisphaerae</taxon>
        <taxon>Sedimentisphaerales</taxon>
        <taxon>Anaerobacaceae</taxon>
        <taxon>Anaerobaca</taxon>
    </lineage>
</organism>
<gene>
    <name evidence="5" type="ORF">QJ522_04525</name>
</gene>
<sequence>MDHQHSVSRRRFLGTAAVAAMTASTLSSGAKAQTNKKFKLKYAPSLGAFQEHAGKDPIDQLKFMADEGFSAMFDNGLMGRPAELQEKIAAEMDRLGMMMGPYVMYAEFGKATFVTQDKEFQDYIVGRTKEAVEVAKRTNSKWTLIAPGCISQRMETDYQTANLIDNLRRCVEIAEPAGVVIVLEPLNWWANHPGLFLQKIPQTYMVCRAVNSPSCKIVNDLYHQQISEGNLIPNIDMAWSEIAAFHLGDNPGRREPGTGEINYKNIFRHIYRKGYQGVLCMEHGRSKGGKEGERAVIDAYRTCDDFEV</sequence>
<dbReference type="GO" id="GO:0016853">
    <property type="term" value="F:isomerase activity"/>
    <property type="evidence" value="ECO:0007669"/>
    <property type="project" value="UniProtKB-KW"/>
</dbReference>
<dbReference type="PIRSF" id="PIRSF006241">
    <property type="entry name" value="HyI"/>
    <property type="match status" value="1"/>
</dbReference>
<evidence type="ECO:0000313" key="5">
    <source>
        <dbReference type="EMBL" id="MDI6448299.1"/>
    </source>
</evidence>
<feature type="chain" id="PRO_5043341811" evidence="3">
    <location>
        <begin position="33"/>
        <end position="308"/>
    </location>
</feature>
<evidence type="ECO:0000313" key="6">
    <source>
        <dbReference type="Proteomes" id="UP001431776"/>
    </source>
</evidence>
<feature type="signal peptide" evidence="3">
    <location>
        <begin position="1"/>
        <end position="32"/>
    </location>
</feature>
<dbReference type="SUPFAM" id="SSF51658">
    <property type="entry name" value="Xylose isomerase-like"/>
    <property type="match status" value="1"/>
</dbReference>
<dbReference type="AlphaFoldDB" id="A0AAW6TY02"/>
<name>A0AAW6TY02_9BACT</name>
<dbReference type="InterPro" id="IPR013022">
    <property type="entry name" value="Xyl_isomerase-like_TIM-brl"/>
</dbReference>
<keyword evidence="1" id="KW-0413">Isomerase</keyword>
<feature type="active site" description="Proton donor/acceptor" evidence="2">
    <location>
        <position position="184"/>
    </location>
</feature>
<accession>A0AAW6TY02</accession>
<protein>
    <submittedName>
        <fullName evidence="5">TIM barrel protein</fullName>
    </submittedName>
</protein>
<keyword evidence="6" id="KW-1185">Reference proteome</keyword>
<keyword evidence="3" id="KW-0732">Signal</keyword>